<dbReference type="STRING" id="37546.A0A1B0FG38"/>
<keyword evidence="5" id="KW-0325">Glycoprotein</keyword>
<keyword evidence="9" id="KW-1185">Reference proteome</keyword>
<dbReference type="InterPro" id="IPR002557">
    <property type="entry name" value="Chitin-bd_dom"/>
</dbReference>
<dbReference type="PANTHER" id="PTHR23301:SF0">
    <property type="entry name" value="CHITIN-BINDING TYPE-2 DOMAIN-CONTAINING PROTEIN-RELATED"/>
    <property type="match status" value="1"/>
</dbReference>
<feature type="compositionally biased region" description="Pro residues" evidence="6">
    <location>
        <begin position="270"/>
        <end position="284"/>
    </location>
</feature>
<feature type="compositionally biased region" description="Pro residues" evidence="6">
    <location>
        <begin position="192"/>
        <end position="206"/>
    </location>
</feature>
<evidence type="ECO:0000256" key="2">
    <source>
        <dbReference type="ARBA" id="ARBA00022729"/>
    </source>
</evidence>
<feature type="compositionally biased region" description="Low complexity" evidence="6">
    <location>
        <begin position="473"/>
        <end position="514"/>
    </location>
</feature>
<dbReference type="SUPFAM" id="SSF57625">
    <property type="entry name" value="Invertebrate chitin-binding proteins"/>
    <property type="match status" value="3"/>
</dbReference>
<feature type="compositionally biased region" description="Pro residues" evidence="6">
    <location>
        <begin position="244"/>
        <end position="258"/>
    </location>
</feature>
<evidence type="ECO:0000256" key="3">
    <source>
        <dbReference type="ARBA" id="ARBA00022737"/>
    </source>
</evidence>
<evidence type="ECO:0000256" key="5">
    <source>
        <dbReference type="ARBA" id="ARBA00023180"/>
    </source>
</evidence>
<dbReference type="GO" id="GO:0008061">
    <property type="term" value="F:chitin binding"/>
    <property type="evidence" value="ECO:0007669"/>
    <property type="project" value="UniProtKB-KW"/>
</dbReference>
<evidence type="ECO:0000313" key="9">
    <source>
        <dbReference type="Proteomes" id="UP000092444"/>
    </source>
</evidence>
<dbReference type="InterPro" id="IPR051940">
    <property type="entry name" value="Chitin_bind-dev_reg"/>
</dbReference>
<dbReference type="Gene3D" id="2.170.140.10">
    <property type="entry name" value="Chitin binding domain"/>
    <property type="match status" value="3"/>
</dbReference>
<evidence type="ECO:0000313" key="8">
    <source>
        <dbReference type="EnsemblMetazoa" id="GMOY002708-PA"/>
    </source>
</evidence>
<feature type="compositionally biased region" description="Low complexity" evidence="6">
    <location>
        <begin position="285"/>
        <end position="337"/>
    </location>
</feature>
<proteinExistence type="predicted"/>
<feature type="compositionally biased region" description="Basic and acidic residues" evidence="6">
    <location>
        <begin position="439"/>
        <end position="450"/>
    </location>
</feature>
<keyword evidence="3" id="KW-0677">Repeat</keyword>
<dbReference type="VEuPathDB" id="VectorBase:GMOY002708"/>
<feature type="compositionally biased region" description="Low complexity" evidence="6">
    <location>
        <begin position="207"/>
        <end position="217"/>
    </location>
</feature>
<feature type="compositionally biased region" description="Low complexity" evidence="6">
    <location>
        <begin position="233"/>
        <end position="243"/>
    </location>
</feature>
<evidence type="ECO:0000256" key="6">
    <source>
        <dbReference type="SAM" id="MobiDB-lite"/>
    </source>
</evidence>
<dbReference type="Proteomes" id="UP000092444">
    <property type="component" value="Unassembled WGS sequence"/>
</dbReference>
<feature type="compositionally biased region" description="Low complexity" evidence="6">
    <location>
        <begin position="451"/>
        <end position="464"/>
    </location>
</feature>
<keyword evidence="2" id="KW-0732">Signal</keyword>
<evidence type="ECO:0000256" key="4">
    <source>
        <dbReference type="ARBA" id="ARBA00023157"/>
    </source>
</evidence>
<accession>A0A1B0FG38</accession>
<feature type="domain" description="Chitin-binding type-2" evidence="7">
    <location>
        <begin position="542"/>
        <end position="600"/>
    </location>
</feature>
<name>A0A1B0FG38_GLOMM</name>
<dbReference type="PRINTS" id="PR01217">
    <property type="entry name" value="PRICHEXTENSN"/>
</dbReference>
<dbReference type="InterPro" id="IPR036508">
    <property type="entry name" value="Chitin-bd_dom_sf"/>
</dbReference>
<evidence type="ECO:0000256" key="1">
    <source>
        <dbReference type="ARBA" id="ARBA00022669"/>
    </source>
</evidence>
<keyword evidence="1" id="KW-0147">Chitin-binding</keyword>
<feature type="domain" description="Chitin-binding type-2" evidence="7">
    <location>
        <begin position="72"/>
        <end position="129"/>
    </location>
</feature>
<dbReference type="SMART" id="SM00494">
    <property type="entry name" value="ChtBD2"/>
    <property type="match status" value="3"/>
</dbReference>
<dbReference type="EnsemblMetazoa" id="GMOY002708-RA">
    <property type="protein sequence ID" value="GMOY002708-PA"/>
    <property type="gene ID" value="GMOY002708"/>
</dbReference>
<dbReference type="Pfam" id="PF01607">
    <property type="entry name" value="CBM_14"/>
    <property type="match status" value="3"/>
</dbReference>
<feature type="domain" description="Chitin-binding type-2" evidence="7">
    <location>
        <begin position="357"/>
        <end position="415"/>
    </location>
</feature>
<dbReference type="EMBL" id="CCAG010014961">
    <property type="status" value="NOT_ANNOTATED_CDS"/>
    <property type="molecule type" value="Genomic_DNA"/>
</dbReference>
<organism evidence="8 9">
    <name type="scientific">Glossina morsitans morsitans</name>
    <name type="common">Savannah tsetse fly</name>
    <dbReference type="NCBI Taxonomy" id="37546"/>
    <lineage>
        <taxon>Eukaryota</taxon>
        <taxon>Metazoa</taxon>
        <taxon>Ecdysozoa</taxon>
        <taxon>Arthropoda</taxon>
        <taxon>Hexapoda</taxon>
        <taxon>Insecta</taxon>
        <taxon>Pterygota</taxon>
        <taxon>Neoptera</taxon>
        <taxon>Endopterygota</taxon>
        <taxon>Diptera</taxon>
        <taxon>Brachycera</taxon>
        <taxon>Muscomorpha</taxon>
        <taxon>Hippoboscoidea</taxon>
        <taxon>Glossinidae</taxon>
        <taxon>Glossina</taxon>
    </lineage>
</organism>
<evidence type="ECO:0000259" key="7">
    <source>
        <dbReference type="PROSITE" id="PS50940"/>
    </source>
</evidence>
<dbReference type="PROSITE" id="PS50940">
    <property type="entry name" value="CHIT_BIND_II"/>
    <property type="match status" value="3"/>
</dbReference>
<feature type="region of interest" description="Disordered" evidence="6">
    <location>
        <begin position="172"/>
        <end position="337"/>
    </location>
</feature>
<feature type="compositionally biased region" description="Low complexity" evidence="6">
    <location>
        <begin position="174"/>
        <end position="191"/>
    </location>
</feature>
<keyword evidence="4" id="KW-1015">Disulfide bond</keyword>
<dbReference type="AlphaFoldDB" id="A0A1B0FG38"/>
<feature type="compositionally biased region" description="Pro residues" evidence="6">
    <location>
        <begin position="218"/>
        <end position="232"/>
    </location>
</feature>
<feature type="region of interest" description="Disordered" evidence="6">
    <location>
        <begin position="439"/>
        <end position="514"/>
    </location>
</feature>
<protein>
    <recommendedName>
        <fullName evidence="7">Chitin-binding type-2 domain-containing protein</fullName>
    </recommendedName>
</protein>
<dbReference type="GO" id="GO:0005576">
    <property type="term" value="C:extracellular region"/>
    <property type="evidence" value="ECO:0007669"/>
    <property type="project" value="InterPro"/>
</dbReference>
<dbReference type="PANTHER" id="PTHR23301">
    <property type="entry name" value="CHITIN BINDING PERITROPHIN-A"/>
    <property type="match status" value="1"/>
</dbReference>
<reference evidence="8" key="1">
    <citation type="submission" date="2020-05" db="UniProtKB">
        <authorList>
            <consortium name="EnsemblMetazoa"/>
        </authorList>
    </citation>
    <scope>IDENTIFICATION</scope>
    <source>
        <strain evidence="8">Yale</strain>
    </source>
</reference>
<sequence length="603" mass="66260">MMELGDEFPWFAEISCLVSNISESIVHITYTPYIRFWRGSIRNNMKIYLLLLFTVQSVPTYVRAYARGLRYVPDCTFYKDGALLPDHISCSNYFICVDDKAVKQKCPPGYYFDRSASICDLAVMVKCDDVYYGETSMGHSLFGSYFPHKWIPNIFFGKKYAHDDGSVIDSPSATTTCKPNTPSSTTTTCEPNTPPITPPITTPDPITPSSTTTTCEPNTPPITPPISTPDPNTPSSTTTTCEPNTPPITPPISTPDPNTPSSTTTTCEPNTPPITPPIATPDPITPSSTTTSCEPSTPSSTTTSCEPSTPSSTTTSCKPSTPSITTGDDSTIGTTAADTTTIEANSNERPLNFYRRSSDCSSLTDGTILLDVRHCRRYYVCHRGRARRMRCPLGQWYDSDVRLCRDRRFVSSCAVSLWFLLYSLTLMSLIYGDGETKRKENIGGHQREIETPTTKTTKIPSIKPSLPPNTPRTTVSCEPTTPSSTTTCKPSTPSSATTAPIQETTSTQDSPTTTVAVDDPTTATITLNVPVTSSSSEFYTSTSDCSMLNDGTILLDLRHCRRYYVCHRGRARRMRCPLGQWYDGDVRSCRDQRFVSSCAANRN</sequence>
<feature type="compositionally biased region" description="Low complexity" evidence="6">
    <location>
        <begin position="259"/>
        <end position="269"/>
    </location>
</feature>